<protein>
    <submittedName>
        <fullName evidence="1">Uncharacterized protein</fullName>
    </submittedName>
</protein>
<comment type="caution">
    <text evidence="1">The sequence shown here is derived from an EMBL/GenBank/DDBJ whole genome shotgun (WGS) entry which is preliminary data.</text>
</comment>
<gene>
    <name evidence="1" type="ORF">HJG60_011992</name>
</gene>
<sequence>MEIKLYLVHTACPAHNTPPTPAPWALKKEGVLGAAQAQTQTRNDAFLSLEVLRRGDPGRVLTISDVSRLFRSPLLAPAPAPGEGRCKLCACAQGSARLDTHSCRNAARSFLVPLSSVWPTAQ</sequence>
<organism evidence="1 2">
    <name type="scientific">Phyllostomus discolor</name>
    <name type="common">pale spear-nosed bat</name>
    <dbReference type="NCBI Taxonomy" id="89673"/>
    <lineage>
        <taxon>Eukaryota</taxon>
        <taxon>Metazoa</taxon>
        <taxon>Chordata</taxon>
        <taxon>Craniata</taxon>
        <taxon>Vertebrata</taxon>
        <taxon>Euteleostomi</taxon>
        <taxon>Mammalia</taxon>
        <taxon>Eutheria</taxon>
        <taxon>Laurasiatheria</taxon>
        <taxon>Chiroptera</taxon>
        <taxon>Yangochiroptera</taxon>
        <taxon>Phyllostomidae</taxon>
        <taxon>Phyllostominae</taxon>
        <taxon>Phyllostomus</taxon>
    </lineage>
</organism>
<dbReference type="Proteomes" id="UP000664940">
    <property type="component" value="Unassembled WGS sequence"/>
</dbReference>
<evidence type="ECO:0000313" key="1">
    <source>
        <dbReference type="EMBL" id="KAF6094929.1"/>
    </source>
</evidence>
<proteinExistence type="predicted"/>
<name>A0A833ZJE3_9CHIR</name>
<reference evidence="1 2" key="1">
    <citation type="journal article" date="2020" name="Nature">
        <title>Six reference-quality genomes reveal evolution of bat adaptations.</title>
        <authorList>
            <person name="Jebb D."/>
            <person name="Huang Z."/>
            <person name="Pippel M."/>
            <person name="Hughes G.M."/>
            <person name="Lavrichenko K."/>
            <person name="Devanna P."/>
            <person name="Winkler S."/>
            <person name="Jermiin L.S."/>
            <person name="Skirmuntt E.C."/>
            <person name="Katzourakis A."/>
            <person name="Burkitt-Gray L."/>
            <person name="Ray D.A."/>
            <person name="Sullivan K.A.M."/>
            <person name="Roscito J.G."/>
            <person name="Kirilenko B.M."/>
            <person name="Davalos L.M."/>
            <person name="Corthals A.P."/>
            <person name="Power M.L."/>
            <person name="Jones G."/>
            <person name="Ransome R.D."/>
            <person name="Dechmann D.K.N."/>
            <person name="Locatelli A.G."/>
            <person name="Puechmaille S.J."/>
            <person name="Fedrigo O."/>
            <person name="Jarvis E.D."/>
            <person name="Hiller M."/>
            <person name="Vernes S.C."/>
            <person name="Myers E.W."/>
            <person name="Teeling E.C."/>
        </authorList>
    </citation>
    <scope>NUCLEOTIDE SEQUENCE [LARGE SCALE GENOMIC DNA]</scope>
    <source>
        <strain evidence="1">Bat1K_MPI-CBG_1</strain>
    </source>
</reference>
<evidence type="ECO:0000313" key="2">
    <source>
        <dbReference type="Proteomes" id="UP000664940"/>
    </source>
</evidence>
<accession>A0A833ZJE3</accession>
<dbReference type="AlphaFoldDB" id="A0A833ZJE3"/>
<dbReference type="EMBL" id="JABVXQ010000008">
    <property type="protein sequence ID" value="KAF6094929.1"/>
    <property type="molecule type" value="Genomic_DNA"/>
</dbReference>